<name>A0A8H3E2B1_9AGAM</name>
<proteinExistence type="predicted"/>
<evidence type="ECO:0000313" key="3">
    <source>
        <dbReference type="Proteomes" id="UP000663827"/>
    </source>
</evidence>
<comment type="caution">
    <text evidence="2">The sequence shown here is derived from an EMBL/GenBank/DDBJ whole genome shotgun (WGS) entry which is preliminary data.</text>
</comment>
<evidence type="ECO:0000313" key="2">
    <source>
        <dbReference type="EMBL" id="CAE7144499.1"/>
    </source>
</evidence>
<sequence>MPAISLDSKCGGINLKITVKDTPATPGEQMETDLEKATEEVGAARIAVQESQDQIRELKTKRDKVEKARAIVAAKLDEERAALKAYQTQLDAFAKQIARITQRIADVELEVKTTDHELTNATKDKAALEGRITELEKLNPWFEDERRYAFSSVVWMIVDLLGRNFGKPGGEFHFATMDMTAIKETARRAEDQSKSMKRKVNSKVMHMIEGYGGFAFAETPADELSSVEKKDKELQERITMVQKDRMKIEATIEELDKEKMAALEHTWTKVNEQFGQIFAELLPSNFAKLQPPEGKELTDGLEVKVRLGQVWKHSLTELSGGQRYGFLRLFEVFLIKLRIQLARGPLTDHGLTSVQAGADVYS</sequence>
<evidence type="ECO:0000256" key="1">
    <source>
        <dbReference type="SAM" id="Coils"/>
    </source>
</evidence>
<dbReference type="PANTHER" id="PTHR43977">
    <property type="entry name" value="STRUCTURAL MAINTENANCE OF CHROMOSOMES PROTEIN 3"/>
    <property type="match status" value="1"/>
</dbReference>
<dbReference type="InterPro" id="IPR027417">
    <property type="entry name" value="P-loop_NTPase"/>
</dbReference>
<accession>A0A8H3E2B1</accession>
<gene>
    <name evidence="2" type="ORF">RDB_LOCUS78781</name>
</gene>
<keyword evidence="1" id="KW-0175">Coiled coil</keyword>
<dbReference type="Proteomes" id="UP000663827">
    <property type="component" value="Unassembled WGS sequence"/>
</dbReference>
<dbReference type="AlphaFoldDB" id="A0A8H3E2B1"/>
<organism evidence="2 3">
    <name type="scientific">Rhizoctonia solani</name>
    <dbReference type="NCBI Taxonomy" id="456999"/>
    <lineage>
        <taxon>Eukaryota</taxon>
        <taxon>Fungi</taxon>
        <taxon>Dikarya</taxon>
        <taxon>Basidiomycota</taxon>
        <taxon>Agaricomycotina</taxon>
        <taxon>Agaricomycetes</taxon>
        <taxon>Cantharellales</taxon>
        <taxon>Ceratobasidiaceae</taxon>
        <taxon>Rhizoctonia</taxon>
    </lineage>
</organism>
<dbReference type="SUPFAM" id="SSF52540">
    <property type="entry name" value="P-loop containing nucleoside triphosphate hydrolases"/>
    <property type="match status" value="1"/>
</dbReference>
<dbReference type="EMBL" id="CAJNJQ010001599">
    <property type="protein sequence ID" value="CAE7144499.1"/>
    <property type="molecule type" value="Genomic_DNA"/>
</dbReference>
<dbReference type="Gene3D" id="1.10.287.1490">
    <property type="match status" value="1"/>
</dbReference>
<reference evidence="2" key="1">
    <citation type="submission" date="2021-01" db="EMBL/GenBank/DDBJ databases">
        <authorList>
            <person name="Kaushik A."/>
        </authorList>
    </citation>
    <scope>NUCLEOTIDE SEQUENCE</scope>
    <source>
        <strain evidence="2">AG5</strain>
    </source>
</reference>
<protein>
    <submittedName>
        <fullName evidence="2">Uncharacterized protein</fullName>
    </submittedName>
</protein>
<feature type="coiled-coil region" evidence="1">
    <location>
        <begin position="34"/>
        <end position="138"/>
    </location>
</feature>
<dbReference type="Gene3D" id="3.40.50.300">
    <property type="entry name" value="P-loop containing nucleotide triphosphate hydrolases"/>
    <property type="match status" value="1"/>
</dbReference>
<dbReference type="SUPFAM" id="SSF90257">
    <property type="entry name" value="Myosin rod fragments"/>
    <property type="match status" value="1"/>
</dbReference>